<dbReference type="RefSeq" id="XP_022317599.1">
    <property type="nucleotide sequence ID" value="XM_022461891.1"/>
</dbReference>
<dbReference type="Proteomes" id="UP000694844">
    <property type="component" value="Chromosome 2"/>
</dbReference>
<dbReference type="GO" id="GO:0004930">
    <property type="term" value="F:G protein-coupled receptor activity"/>
    <property type="evidence" value="ECO:0007669"/>
    <property type="project" value="UniProtKB-KW"/>
</dbReference>
<proteinExistence type="inferred from homology"/>
<evidence type="ECO:0000256" key="3">
    <source>
        <dbReference type="ARBA" id="ARBA00022692"/>
    </source>
</evidence>
<evidence type="ECO:0000256" key="11">
    <source>
        <dbReference type="SAM" id="Phobius"/>
    </source>
</evidence>
<evidence type="ECO:0000256" key="9">
    <source>
        <dbReference type="ARBA" id="ARBA00023224"/>
    </source>
</evidence>
<evidence type="ECO:0000313" key="14">
    <source>
        <dbReference type="RefSeq" id="XP_022317599.1"/>
    </source>
</evidence>
<dbReference type="KEGG" id="cvn:111120875"/>
<sequence>MWNQTAYRLLCLDNGNESIVFVYIQLVSGAFGNILAAILLLISQNEHKWQSIYIFFAGLVMTDLIHNCVCYSIALHRYTSHFTWCLPTYMCEFYSFTEVFLNLASGMIIALMTIDRYLYIMRSQNHSRNHSRRRTYVCALVGVLILAGLAAGLHLMGLGDSQLFYPGSWCFFDFTANTIDNKINAMIFSLICVCTLLVTVIIGVRTIVMIRRNPEYQALLLDHHLVTGIYDKHVTTFLVFSIVSLPLLWAPFLVDIIMHTINLPGPFDGKELHLWLIRLMYLNTEINPWLYVILRRESVRKFFVMISQCWRRFCTKENNDAHENIIDFAVYK</sequence>
<feature type="transmembrane region" description="Helical" evidence="11">
    <location>
        <begin position="234"/>
        <end position="254"/>
    </location>
</feature>
<dbReference type="GO" id="GO:0007204">
    <property type="term" value="P:positive regulation of cytosolic calcium ion concentration"/>
    <property type="evidence" value="ECO:0007669"/>
    <property type="project" value="TreeGrafter"/>
</dbReference>
<keyword evidence="3 10" id="KW-0812">Transmembrane</keyword>
<gene>
    <name evidence="14" type="primary">LOC111120875</name>
</gene>
<evidence type="ECO:0000256" key="2">
    <source>
        <dbReference type="ARBA" id="ARBA00022475"/>
    </source>
</evidence>
<evidence type="ECO:0000256" key="8">
    <source>
        <dbReference type="ARBA" id="ARBA00023180"/>
    </source>
</evidence>
<evidence type="ECO:0000313" key="13">
    <source>
        <dbReference type="Proteomes" id="UP000694844"/>
    </source>
</evidence>
<dbReference type="OrthoDB" id="5959154at2759"/>
<dbReference type="GO" id="GO:0007189">
    <property type="term" value="P:adenylate cyclase-activating G protein-coupled receptor signaling pathway"/>
    <property type="evidence" value="ECO:0007669"/>
    <property type="project" value="TreeGrafter"/>
</dbReference>
<keyword evidence="6 11" id="KW-0472">Membrane</keyword>
<feature type="transmembrane region" description="Helical" evidence="11">
    <location>
        <begin position="94"/>
        <end position="114"/>
    </location>
</feature>
<accession>A0A8B8CQX4</accession>
<dbReference type="PRINTS" id="PR00237">
    <property type="entry name" value="GPCRRHODOPSN"/>
</dbReference>
<keyword evidence="4 11" id="KW-1133">Transmembrane helix</keyword>
<dbReference type="InterPro" id="IPR008365">
    <property type="entry name" value="Prostanoid_rcpt"/>
</dbReference>
<dbReference type="PROSITE" id="PS50262">
    <property type="entry name" value="G_PROTEIN_RECEP_F1_2"/>
    <property type="match status" value="1"/>
</dbReference>
<dbReference type="SUPFAM" id="SSF81321">
    <property type="entry name" value="Family A G protein-coupled receptor-like"/>
    <property type="match status" value="1"/>
</dbReference>
<evidence type="ECO:0000256" key="7">
    <source>
        <dbReference type="ARBA" id="ARBA00023170"/>
    </source>
</evidence>
<dbReference type="Gene3D" id="1.20.1070.10">
    <property type="entry name" value="Rhodopsin 7-helix transmembrane proteins"/>
    <property type="match status" value="1"/>
</dbReference>
<keyword evidence="13" id="KW-1185">Reference proteome</keyword>
<evidence type="ECO:0000259" key="12">
    <source>
        <dbReference type="PROSITE" id="PS50262"/>
    </source>
</evidence>
<dbReference type="PRINTS" id="PR01788">
    <property type="entry name" value="PROSTANOIDR"/>
</dbReference>
<dbReference type="PROSITE" id="PS00237">
    <property type="entry name" value="G_PROTEIN_RECEP_F1_1"/>
    <property type="match status" value="1"/>
</dbReference>
<keyword evidence="2" id="KW-1003">Cell membrane</keyword>
<keyword evidence="5 10" id="KW-0297">G-protein coupled receptor</keyword>
<dbReference type="InterPro" id="IPR000276">
    <property type="entry name" value="GPCR_Rhodpsn"/>
</dbReference>
<organism evidence="13 14">
    <name type="scientific">Crassostrea virginica</name>
    <name type="common">Eastern oyster</name>
    <dbReference type="NCBI Taxonomy" id="6565"/>
    <lineage>
        <taxon>Eukaryota</taxon>
        <taxon>Metazoa</taxon>
        <taxon>Spiralia</taxon>
        <taxon>Lophotrochozoa</taxon>
        <taxon>Mollusca</taxon>
        <taxon>Bivalvia</taxon>
        <taxon>Autobranchia</taxon>
        <taxon>Pteriomorphia</taxon>
        <taxon>Ostreida</taxon>
        <taxon>Ostreoidea</taxon>
        <taxon>Ostreidae</taxon>
        <taxon>Crassostrea</taxon>
    </lineage>
</organism>
<feature type="transmembrane region" description="Helical" evidence="11">
    <location>
        <begin position="54"/>
        <end position="74"/>
    </location>
</feature>
<dbReference type="GeneID" id="111120875"/>
<reference evidence="14" key="1">
    <citation type="submission" date="2025-08" db="UniProtKB">
        <authorList>
            <consortium name="RefSeq"/>
        </authorList>
    </citation>
    <scope>IDENTIFICATION</scope>
    <source>
        <tissue evidence="14">Whole sample</tissue>
    </source>
</reference>
<evidence type="ECO:0000256" key="5">
    <source>
        <dbReference type="ARBA" id="ARBA00023040"/>
    </source>
</evidence>
<dbReference type="Pfam" id="PF00001">
    <property type="entry name" value="7tm_1"/>
    <property type="match status" value="1"/>
</dbReference>
<evidence type="ECO:0000256" key="10">
    <source>
        <dbReference type="RuleBase" id="RU000688"/>
    </source>
</evidence>
<evidence type="ECO:0000256" key="4">
    <source>
        <dbReference type="ARBA" id="ARBA00022989"/>
    </source>
</evidence>
<feature type="transmembrane region" description="Helical" evidence="11">
    <location>
        <begin position="135"/>
        <end position="156"/>
    </location>
</feature>
<keyword evidence="7 10" id="KW-0675">Receptor</keyword>
<dbReference type="PANTHER" id="PTHR11866:SF16">
    <property type="entry name" value="PROSTAGLANDIN E2 RECEPTOR EP4 SUBTYPE-LIKE PROTEIN"/>
    <property type="match status" value="1"/>
</dbReference>
<name>A0A8B8CQX4_CRAVI</name>
<evidence type="ECO:0000256" key="1">
    <source>
        <dbReference type="ARBA" id="ARBA00004651"/>
    </source>
</evidence>
<keyword evidence="8" id="KW-0325">Glycoprotein</keyword>
<feature type="transmembrane region" description="Helical" evidence="11">
    <location>
        <begin position="20"/>
        <end position="42"/>
    </location>
</feature>
<evidence type="ECO:0000256" key="6">
    <source>
        <dbReference type="ARBA" id="ARBA00023136"/>
    </source>
</evidence>
<feature type="domain" description="G-protein coupled receptors family 1 profile" evidence="12">
    <location>
        <begin position="32"/>
        <end position="291"/>
    </location>
</feature>
<dbReference type="PANTHER" id="PTHR11866">
    <property type="entry name" value="G-PROTEIN COUPLED RECEPTOR FAMILY 1 MEMBER"/>
    <property type="match status" value="1"/>
</dbReference>
<dbReference type="InterPro" id="IPR017452">
    <property type="entry name" value="GPCR_Rhodpsn_7TM"/>
</dbReference>
<comment type="similarity">
    <text evidence="10">Belongs to the G-protein coupled receptor 1 family.</text>
</comment>
<feature type="transmembrane region" description="Helical" evidence="11">
    <location>
        <begin position="274"/>
        <end position="294"/>
    </location>
</feature>
<protein>
    <submittedName>
        <fullName evidence="14">Prostaglandin E2 receptor EP4 subtype-like</fullName>
    </submittedName>
</protein>
<feature type="transmembrane region" description="Helical" evidence="11">
    <location>
        <begin position="183"/>
        <end position="204"/>
    </location>
</feature>
<keyword evidence="9 10" id="KW-0807">Transducer</keyword>
<comment type="subcellular location">
    <subcellularLocation>
        <location evidence="1">Cell membrane</location>
        <topology evidence="1">Multi-pass membrane protein</topology>
    </subcellularLocation>
</comment>
<dbReference type="AlphaFoldDB" id="A0A8B8CQX4"/>
<dbReference type="GO" id="GO:0005886">
    <property type="term" value="C:plasma membrane"/>
    <property type="evidence" value="ECO:0007669"/>
    <property type="project" value="UniProtKB-SubCell"/>
</dbReference>